<evidence type="ECO:0000313" key="2">
    <source>
        <dbReference type="Proteomes" id="UP001055879"/>
    </source>
</evidence>
<dbReference type="EMBL" id="CM042061">
    <property type="protein sequence ID" value="KAI3673343.1"/>
    <property type="molecule type" value="Genomic_DNA"/>
</dbReference>
<gene>
    <name evidence="1" type="ORF">L6452_39460</name>
</gene>
<evidence type="ECO:0000313" key="1">
    <source>
        <dbReference type="EMBL" id="KAI3673343.1"/>
    </source>
</evidence>
<sequence>MAAKLLHSLTDDNPDLQKQIGCMTGVFQLFDRHNMVAGRRFSGHSPKRLPPGSQHFDNGTPESESSSTYQRPYIVEKHTNKIVQDKHRASTESSRDSFSSMSRSSSFSSLDNVNRTTHPEPDHLVFPETPSRDSGIRQPCGSQISRQSLDLRDVVKDSMYREVRGFSHKSLTKDEAPDHLVNYRESNDAHWYYNEPRELSRSKSYQFRDGSSFSVQKDCPRFSYDGRETNRLSFQSRDNAKTTISKQLEELPRLSLDSRESSTRSLNSFSKNPKTESVISVDRGPIQARPPSVVAKLMGLETLPDSGSASHKESGVGPIRTVPTDDGNSLSRSSQATDFFGPIKMHNSARSSLREPTSPCWKNSGMKPISRFPMEPAPWKQRDGARSPQKPGSRGMKSPTKIHSSYSSVYSEVDKRLKHLEFTESGKDLRALKQILEAMQSMEARKEGTHTVKRHSIATQNERFLGGGRSVGDHQNPPSATKGLNHLRAYESPIVIMKPAKLVERSGMGGSSVMHIEEFPIDNRKIFTNSKAERDPNPKSTRVQNAANVTDVKSGGRHTRTPPVSTKQQQLTKENTSGKSLGSISPRLQQKRLELERRSRPPTPPPDSGKIRKPSTKQLSELSSPGGRRRPKYSNIQQNDDEYREVGTESKKLYYRETREFNYDMVSKIDTVVTSPRELPEEIDNRQSPSSIQEKSRLLLREDESVDPEYPSPVSVLDDAVYMDDSPSPVKHMLKTLKDDATQVPNEKFVKDQWEARDDDTISLGVTSEINRKKLQNIEHLVQKLTRLNSSHDEAHTDYIASLCENTKPDDRYISEILLASGLLLRDLGSSLTTFQFHSSGHPINPELFLVLEQTKFSNLQKQDPDTPEKLLKKEKIHRKLIFDTVNEILAGKLALVVPSVEKWSQKPFKLTKKTLNAQKLLRELCLEIEQLQVRKKREIIGLEEEDEGLKSVMWEEILNREESWTDYDGQLPVIALEIERLIFKDLVNEVVLGEAFDGRRIKLGRRCRQLFSK</sequence>
<proteinExistence type="predicted"/>
<comment type="caution">
    <text evidence="1">The sequence shown here is derived from an EMBL/GenBank/DDBJ whole genome shotgun (WGS) entry which is preliminary data.</text>
</comment>
<dbReference type="Proteomes" id="UP001055879">
    <property type="component" value="Linkage Group LG15"/>
</dbReference>
<accession>A0ACB8XTJ2</accession>
<protein>
    <submittedName>
        <fullName evidence="1">Uncharacterized protein</fullName>
    </submittedName>
</protein>
<keyword evidence="2" id="KW-1185">Reference proteome</keyword>
<name>A0ACB8XTJ2_ARCLA</name>
<organism evidence="1 2">
    <name type="scientific">Arctium lappa</name>
    <name type="common">Greater burdock</name>
    <name type="synonym">Lappa major</name>
    <dbReference type="NCBI Taxonomy" id="4217"/>
    <lineage>
        <taxon>Eukaryota</taxon>
        <taxon>Viridiplantae</taxon>
        <taxon>Streptophyta</taxon>
        <taxon>Embryophyta</taxon>
        <taxon>Tracheophyta</taxon>
        <taxon>Spermatophyta</taxon>
        <taxon>Magnoliopsida</taxon>
        <taxon>eudicotyledons</taxon>
        <taxon>Gunneridae</taxon>
        <taxon>Pentapetalae</taxon>
        <taxon>asterids</taxon>
        <taxon>campanulids</taxon>
        <taxon>Asterales</taxon>
        <taxon>Asteraceae</taxon>
        <taxon>Carduoideae</taxon>
        <taxon>Cardueae</taxon>
        <taxon>Arctiinae</taxon>
        <taxon>Arctium</taxon>
    </lineage>
</organism>
<reference evidence="2" key="1">
    <citation type="journal article" date="2022" name="Mol. Ecol. Resour.">
        <title>The genomes of chicory, endive, great burdock and yacon provide insights into Asteraceae palaeo-polyploidization history and plant inulin production.</title>
        <authorList>
            <person name="Fan W."/>
            <person name="Wang S."/>
            <person name="Wang H."/>
            <person name="Wang A."/>
            <person name="Jiang F."/>
            <person name="Liu H."/>
            <person name="Zhao H."/>
            <person name="Xu D."/>
            <person name="Zhang Y."/>
        </authorList>
    </citation>
    <scope>NUCLEOTIDE SEQUENCE [LARGE SCALE GENOMIC DNA]</scope>
    <source>
        <strain evidence="2">cv. Niubang</strain>
    </source>
</reference>
<reference evidence="1 2" key="2">
    <citation type="journal article" date="2022" name="Mol. Ecol. Resour.">
        <title>The genomes of chicory, endive, great burdock and yacon provide insights into Asteraceae paleo-polyploidization history and plant inulin production.</title>
        <authorList>
            <person name="Fan W."/>
            <person name="Wang S."/>
            <person name="Wang H."/>
            <person name="Wang A."/>
            <person name="Jiang F."/>
            <person name="Liu H."/>
            <person name="Zhao H."/>
            <person name="Xu D."/>
            <person name="Zhang Y."/>
        </authorList>
    </citation>
    <scope>NUCLEOTIDE SEQUENCE [LARGE SCALE GENOMIC DNA]</scope>
    <source>
        <strain evidence="2">cv. Niubang</strain>
    </source>
</reference>